<reference evidence="1 2" key="1">
    <citation type="submission" date="2019-01" db="EMBL/GenBank/DDBJ databases">
        <title>Ktedonosporobacter rubrisoli SCAWS-G2.</title>
        <authorList>
            <person name="Huang Y."/>
            <person name="Yan B."/>
        </authorList>
    </citation>
    <scope>NUCLEOTIDE SEQUENCE [LARGE SCALE GENOMIC DNA]</scope>
    <source>
        <strain evidence="1 2">SCAWS-G2</strain>
    </source>
</reference>
<gene>
    <name evidence="1" type="ORF">EPA93_07760</name>
</gene>
<evidence type="ECO:0008006" key="3">
    <source>
        <dbReference type="Google" id="ProtNLM"/>
    </source>
</evidence>
<keyword evidence="2" id="KW-1185">Reference proteome</keyword>
<dbReference type="AlphaFoldDB" id="A0A4P6JLK7"/>
<dbReference type="Proteomes" id="UP000290365">
    <property type="component" value="Chromosome"/>
</dbReference>
<dbReference type="KEGG" id="kbs:EPA93_07760"/>
<evidence type="ECO:0000313" key="1">
    <source>
        <dbReference type="EMBL" id="QBD75910.1"/>
    </source>
</evidence>
<dbReference type="RefSeq" id="WP_129886506.1">
    <property type="nucleotide sequence ID" value="NZ_CP035758.1"/>
</dbReference>
<dbReference type="Gene3D" id="3.10.180.10">
    <property type="entry name" value="2,3-Dihydroxybiphenyl 1,2-Dioxygenase, domain 1"/>
    <property type="match status" value="1"/>
</dbReference>
<evidence type="ECO:0000313" key="2">
    <source>
        <dbReference type="Proteomes" id="UP000290365"/>
    </source>
</evidence>
<dbReference type="SUPFAM" id="SSF54593">
    <property type="entry name" value="Glyoxalase/Bleomycin resistance protein/Dihydroxybiphenyl dioxygenase"/>
    <property type="match status" value="1"/>
</dbReference>
<accession>A0A4P6JLK7</accession>
<protein>
    <recommendedName>
        <fullName evidence="3">VOC domain-containing protein</fullName>
    </recommendedName>
</protein>
<name>A0A4P6JLK7_KTERU</name>
<organism evidence="1 2">
    <name type="scientific">Ktedonosporobacter rubrisoli</name>
    <dbReference type="NCBI Taxonomy" id="2509675"/>
    <lineage>
        <taxon>Bacteria</taxon>
        <taxon>Bacillati</taxon>
        <taxon>Chloroflexota</taxon>
        <taxon>Ktedonobacteria</taxon>
        <taxon>Ktedonobacterales</taxon>
        <taxon>Ktedonosporobacteraceae</taxon>
        <taxon>Ktedonosporobacter</taxon>
    </lineage>
</organism>
<sequence length="231" mass="25644">MKFVELTLATTELAAQRNFYTSHLSLPLLAETEQSFTVLVGQSKLTFQATTQPDVNYHFAFNIPSNQFAQAKQWLQERVTLLKEGDKDEFNSSFWPGHQIYFRDAANNILELIAPEELPSEAEGLFGSQSLLNISEIGLPVPNVLESAAFLEDHFVHNRFHGRGSATFAPVGDLISRCIVVKIGHHWLPTNTAAVVAPVHAILQGNIQQRFRVADLPYSFEISPASQAGPD</sequence>
<dbReference type="InterPro" id="IPR029068">
    <property type="entry name" value="Glyas_Bleomycin-R_OHBP_Dase"/>
</dbReference>
<dbReference type="EMBL" id="CP035758">
    <property type="protein sequence ID" value="QBD75910.1"/>
    <property type="molecule type" value="Genomic_DNA"/>
</dbReference>
<proteinExistence type="predicted"/>
<dbReference type="OrthoDB" id="2703022at2"/>